<protein>
    <recommendedName>
        <fullName evidence="13">KASH domain-containing protein</fullName>
    </recommendedName>
</protein>
<dbReference type="SMART" id="SM01249">
    <property type="entry name" value="KASH"/>
    <property type="match status" value="1"/>
</dbReference>
<dbReference type="PANTHER" id="PTHR14514:SF3">
    <property type="entry name" value="NESPRIN-1"/>
    <property type="match status" value="1"/>
</dbReference>
<dbReference type="Proteomes" id="UP001356427">
    <property type="component" value="Unassembled WGS sequence"/>
</dbReference>
<feature type="compositionally biased region" description="Polar residues" evidence="11">
    <location>
        <begin position="919"/>
        <end position="932"/>
    </location>
</feature>
<dbReference type="EMBL" id="JAGTTL010000023">
    <property type="protein sequence ID" value="KAK6304739.1"/>
    <property type="molecule type" value="Genomic_DNA"/>
</dbReference>
<reference evidence="14 15" key="1">
    <citation type="submission" date="2021-04" db="EMBL/GenBank/DDBJ databases">
        <authorList>
            <person name="De Guttry C."/>
            <person name="Zahm M."/>
            <person name="Klopp C."/>
            <person name="Cabau C."/>
            <person name="Louis A."/>
            <person name="Berthelot C."/>
            <person name="Parey E."/>
            <person name="Roest Crollius H."/>
            <person name="Montfort J."/>
            <person name="Robinson-Rechavi M."/>
            <person name="Bucao C."/>
            <person name="Bouchez O."/>
            <person name="Gislard M."/>
            <person name="Lluch J."/>
            <person name="Milhes M."/>
            <person name="Lampietro C."/>
            <person name="Lopez Roques C."/>
            <person name="Donnadieu C."/>
            <person name="Braasch I."/>
            <person name="Desvignes T."/>
            <person name="Postlethwait J."/>
            <person name="Bobe J."/>
            <person name="Wedekind C."/>
            <person name="Guiguen Y."/>
        </authorList>
    </citation>
    <scope>NUCLEOTIDE SEQUENCE [LARGE SCALE GENOMIC DNA]</scope>
    <source>
        <strain evidence="14">Cs_M1</strain>
        <tissue evidence="14">Blood</tissue>
    </source>
</reference>
<keyword evidence="5 12" id="KW-1133">Transmembrane helix</keyword>
<feature type="transmembrane region" description="Helical" evidence="12">
    <location>
        <begin position="962"/>
        <end position="988"/>
    </location>
</feature>
<evidence type="ECO:0000256" key="11">
    <source>
        <dbReference type="SAM" id="MobiDB-lite"/>
    </source>
</evidence>
<sequence>MSGLCFKEKNKEICDWLTHMESKVSQNGDVRIEEMIEKLRKDYYEEIAVAQENKQQLHQLGERLARASHETKASEIEHKLSKVGERWQHLLDLIGARVKKLRETLVAVQQLDKNMSSLRSWLTHIETELSRPIVYDTCDSQEIQRQLDLQQELQRDIEKHSTGVASALNLCEVLLHDCDACATETECESIQQATRSLDRRWRSICALSMERRLKIEETWSLWQKFLEDFMRFEEWLVTSEKTAALPNSSEVLYTVAKEELKTFEVFQRQVHESLTQLEMINKQYRRMARENRTDSSCRLREMSHDVNQRWDNLQKRVASILRRLKHFISQREEFETARDSIVVWLTEMDLQLTNIEHFSEYDIQAKIKQLRAFQQEISLTTGKVEHIFHQGEVLLEKSEPLDAAVIEEELEELRRYYQEVFGRVEHYYKKLIRLPLTGEEYDVSFSDREIELDEPGDLSSIPWSESLGDCQSSPLTAHLRTGAECSGRDTPASVDSIPLEWDHNYDLSRGLESRALGLAFEHEEHGEERSYQGSASALSGEGGTLDTHILQSDRVLDTSRLHLQQTENIIRSRTPTGPELDTSYMGYMRLLGECRNSIDTVKRVGYELKGEGDKASGLADPIGDESQTTGVIERWELLQAQALSKEMRLKQNLQQWQQFNSDLNAVWAWLEQAGEELEQQRRLDLSTDIQTIELHIKKLKELQKAIDKRKAIVLSINLCSAEFVQSATEESQDLQARLKEMNNRWDRLGTSLGEWRAVLQNALMQCHDFHEMSHGLLLWLENIDRRRNEIVPIDPIQDSNTLHEHHKTLLQIRCELLDTQRKVLSLQDMSLQLLVNSEGSDCLEAKEKVHVIGNRRKLLFKEVTRDLRELEKILDISSSQQDLSTWSSADELDTTSGSISPVSGRSTQSRSRSQRGKCSLSQQTSGPSVSSPHRSHRFPVAGSASSRSEAEGTSSSHFLYRVLWVAVPLQLLLLLLLVGVVCLVPMYVGNFNCSQSNNFARSFNPMLQYTNGPPPV</sequence>
<dbReference type="FunFam" id="1.20.58.60:FF:000073">
    <property type="entry name" value="Nesprin-1 isoform 1"/>
    <property type="match status" value="1"/>
</dbReference>
<dbReference type="PANTHER" id="PTHR14514">
    <property type="entry name" value="PKA ANCHORING PROTEIN"/>
    <property type="match status" value="1"/>
</dbReference>
<dbReference type="FunFam" id="1.20.58.60:FF:000119">
    <property type="entry name" value="nesprin-1 isoform X2"/>
    <property type="match status" value="1"/>
</dbReference>
<keyword evidence="6 9" id="KW-0472">Membrane</keyword>
<dbReference type="Pfam" id="PF25035">
    <property type="entry name" value="SYNE1"/>
    <property type="match status" value="1"/>
</dbReference>
<dbReference type="Gene3D" id="1.20.58.60">
    <property type="match status" value="4"/>
</dbReference>
<evidence type="ECO:0000256" key="3">
    <source>
        <dbReference type="ARBA" id="ARBA00022692"/>
    </source>
</evidence>
<name>A0AAN8L9H7_9TELE</name>
<feature type="coiled-coil region" evidence="10">
    <location>
        <begin position="40"/>
        <end position="70"/>
    </location>
</feature>
<gene>
    <name evidence="14" type="ORF">J4Q44_G00253250</name>
</gene>
<evidence type="ECO:0000256" key="4">
    <source>
        <dbReference type="ARBA" id="ARBA00022737"/>
    </source>
</evidence>
<proteinExistence type="inferred from homology"/>
<evidence type="ECO:0000256" key="6">
    <source>
        <dbReference type="ARBA" id="ARBA00023136"/>
    </source>
</evidence>
<evidence type="ECO:0000256" key="1">
    <source>
        <dbReference type="ARBA" id="ARBA00008619"/>
    </source>
</evidence>
<evidence type="ECO:0000256" key="8">
    <source>
        <dbReference type="ARBA" id="ARBA00046312"/>
    </source>
</evidence>
<dbReference type="GO" id="GO:0005640">
    <property type="term" value="C:nuclear outer membrane"/>
    <property type="evidence" value="ECO:0007669"/>
    <property type="project" value="UniProtKB-SubCell"/>
</dbReference>
<evidence type="ECO:0000256" key="10">
    <source>
        <dbReference type="SAM" id="Coils"/>
    </source>
</evidence>
<dbReference type="InterPro" id="IPR002017">
    <property type="entry name" value="Spectrin_repeat"/>
</dbReference>
<dbReference type="FunFam" id="1.20.58.60:FF:000126">
    <property type="entry name" value="Spectrin repeat containing, nuclear envelope 1a"/>
    <property type="match status" value="1"/>
</dbReference>
<comment type="caution">
    <text evidence="14">The sequence shown here is derived from an EMBL/GenBank/DDBJ whole genome shotgun (WGS) entry which is preliminary data.</text>
</comment>
<keyword evidence="4" id="KW-0677">Repeat</keyword>
<evidence type="ECO:0000256" key="2">
    <source>
        <dbReference type="ARBA" id="ARBA00022553"/>
    </source>
</evidence>
<feature type="topological domain" description="Perinuclear space" evidence="9">
    <location>
        <begin position="987"/>
        <end position="1016"/>
    </location>
</feature>
<evidence type="ECO:0000256" key="12">
    <source>
        <dbReference type="SAM" id="Phobius"/>
    </source>
</evidence>
<dbReference type="SUPFAM" id="SSF46966">
    <property type="entry name" value="Spectrin repeat"/>
    <property type="match status" value="5"/>
</dbReference>
<keyword evidence="15" id="KW-1185">Reference proteome</keyword>
<accession>A0AAN8L9H7</accession>
<feature type="region of interest" description="Disordered" evidence="11">
    <location>
        <begin position="890"/>
        <end position="950"/>
    </location>
</feature>
<dbReference type="InterPro" id="IPR012315">
    <property type="entry name" value="KASH"/>
</dbReference>
<dbReference type="Pfam" id="PF10541">
    <property type="entry name" value="KASH"/>
    <property type="match status" value="1"/>
</dbReference>
<dbReference type="PROSITE" id="PS51049">
    <property type="entry name" value="KASH"/>
    <property type="match status" value="1"/>
</dbReference>
<feature type="topological domain" description="Cytoplasmic" evidence="9">
    <location>
        <begin position="1"/>
        <end position="964"/>
    </location>
</feature>
<feature type="compositionally biased region" description="Low complexity" evidence="11">
    <location>
        <begin position="941"/>
        <end position="950"/>
    </location>
</feature>
<organism evidence="14 15">
    <name type="scientific">Coregonus suidteri</name>
    <dbReference type="NCBI Taxonomy" id="861788"/>
    <lineage>
        <taxon>Eukaryota</taxon>
        <taxon>Metazoa</taxon>
        <taxon>Chordata</taxon>
        <taxon>Craniata</taxon>
        <taxon>Vertebrata</taxon>
        <taxon>Euteleostomi</taxon>
        <taxon>Actinopterygii</taxon>
        <taxon>Neopterygii</taxon>
        <taxon>Teleostei</taxon>
        <taxon>Protacanthopterygii</taxon>
        <taxon>Salmoniformes</taxon>
        <taxon>Salmonidae</taxon>
        <taxon>Coregoninae</taxon>
        <taxon>Coregonus</taxon>
    </lineage>
</organism>
<dbReference type="InterPro" id="IPR056887">
    <property type="entry name" value="SYNE1/2_dom"/>
</dbReference>
<evidence type="ECO:0000259" key="13">
    <source>
        <dbReference type="PROSITE" id="PS51049"/>
    </source>
</evidence>
<keyword evidence="10" id="KW-0175">Coiled coil</keyword>
<feature type="region of interest" description="Disordered" evidence="11">
    <location>
        <begin position="524"/>
        <end position="544"/>
    </location>
</feature>
<keyword evidence="2" id="KW-0597">Phosphoprotein</keyword>
<dbReference type="InterPro" id="IPR018159">
    <property type="entry name" value="Spectrin/alpha-actinin"/>
</dbReference>
<comment type="similarity">
    <text evidence="1">Belongs to the nesprin family.</text>
</comment>
<keyword evidence="7" id="KW-0539">Nucleus</keyword>
<evidence type="ECO:0000313" key="14">
    <source>
        <dbReference type="EMBL" id="KAK6304739.1"/>
    </source>
</evidence>
<dbReference type="AlphaFoldDB" id="A0AAN8L9H7"/>
<evidence type="ECO:0000256" key="9">
    <source>
        <dbReference type="PROSITE-ProRule" id="PRU00385"/>
    </source>
</evidence>
<evidence type="ECO:0000256" key="7">
    <source>
        <dbReference type="ARBA" id="ARBA00023242"/>
    </source>
</evidence>
<evidence type="ECO:0000313" key="15">
    <source>
        <dbReference type="Proteomes" id="UP001356427"/>
    </source>
</evidence>
<dbReference type="CDD" id="cd00176">
    <property type="entry name" value="SPEC"/>
    <property type="match status" value="3"/>
</dbReference>
<keyword evidence="3 9" id="KW-0812">Transmembrane</keyword>
<comment type="subcellular location">
    <subcellularLocation>
        <location evidence="8">Nucleus outer membrane</location>
        <topology evidence="8">Single-pass type IV membrane protein</topology>
    </subcellularLocation>
</comment>
<dbReference type="Pfam" id="PF00435">
    <property type="entry name" value="Spectrin"/>
    <property type="match status" value="5"/>
</dbReference>
<feature type="domain" description="KASH" evidence="13">
    <location>
        <begin position="956"/>
        <end position="1016"/>
    </location>
</feature>
<evidence type="ECO:0000256" key="5">
    <source>
        <dbReference type="ARBA" id="ARBA00022989"/>
    </source>
</evidence>
<dbReference type="SMART" id="SM00150">
    <property type="entry name" value="SPEC"/>
    <property type="match status" value="6"/>
</dbReference>